<gene>
    <name evidence="4" type="ORF">OP8BY_1034</name>
</gene>
<sequence>MEIRMISKDSSSRRRFRKIILMFQLLFILFIFFWAVDLKAWKDRSGGLSISSDRPQNIKLPYPDDELFRIGRPGAYRGEQLKEIAFPLGGIGTGTISLGGRGNLRDWEIFNRPGKGINFPFTFFALYMESDGKKFSRVLEGQITPPYSAGFGYRREEVPGLPRFRTAVFRGEYPMAEVELSDPDLPVAVTVEAFNPFIPGDAENSGLPVAVLKYRVKNLTGKEIRITLAGSVANPIGFDGQGEFNSLFNAAFGQNINRVVKGPVSGLYFLSKKVQPDSPAYGTLAITTTWPDLTYVSHWVRGEWWDDLQIFWDDFSDDGQLKDLDAEEPSPDGRTDVGSLGLKATIPAGGEVVLPIVISWHFPNLVDYFDVVREQRGRLYHPYYNKKFRDAWQVAEYLFQNLNELEQKTRHFREVLFSSSLPPYVLDAVSSQASIIRMPTCLWLDDGRFFAFEGCSDRSGCCPLNCAHVWNYAQSLAFLFPELERSMRETDFLVNVRPDGAMVFRTSLPLGEKFWNFKPAADGQLGRLINLYRDWQISGDLNFLKKLWPQAKKALEYAWVGWDKDRDGLLEDEQHNTYDIEFFGPNSMLSGFYLGALEAGARMAEAVGDKKAAAEYRKILEKGKKNYETLLWNGEFFIQKYDQALQKKYQYGEGCLSDQLLGQWLAMVAGLGRFLDEARIKKTLESIYRYNFRDNFYDFANVQRTYALADEKGLLLCTWPRGGRPPLPFPYSDEVWTGIEYHVASHLIYEGMVREGLSIVKAVRDRYDGRRRNPWNEVECGHHYARAMSSWGILLALSGFSYSSPEGRLGFSPAINQENFRTFWSLGPTWGIYEQRLGQDRVFSCELGLEQGSFNLRELNIEFPATASSAFKSVSCRLGGKDIKAVARLSGKRLSLKFRQPVQLKGGEVLQLKIIS</sequence>
<evidence type="ECO:0000256" key="1">
    <source>
        <dbReference type="SAM" id="Phobius"/>
    </source>
</evidence>
<dbReference type="Proteomes" id="UP000257323">
    <property type="component" value="Unassembled WGS sequence"/>
</dbReference>
<dbReference type="Pfam" id="PF12215">
    <property type="entry name" value="Glyco_hydr_116N"/>
    <property type="match status" value="1"/>
</dbReference>
<dbReference type="InterPro" id="IPR006775">
    <property type="entry name" value="GH116_catalytic"/>
</dbReference>
<feature type="transmembrane region" description="Helical" evidence="1">
    <location>
        <begin position="20"/>
        <end position="36"/>
    </location>
</feature>
<dbReference type="AlphaFoldDB" id="A0A3E2BR26"/>
<keyword evidence="1" id="KW-1133">Transmembrane helix</keyword>
<feature type="domain" description="Glycosyl-hydrolase family 116 N-terminal" evidence="3">
    <location>
        <begin position="85"/>
        <end position="404"/>
    </location>
</feature>
<dbReference type="Gene3D" id="1.50.10.10">
    <property type="match status" value="1"/>
</dbReference>
<dbReference type="GO" id="GO:0004553">
    <property type="term" value="F:hydrolase activity, hydrolyzing O-glycosyl compounds"/>
    <property type="evidence" value="ECO:0007669"/>
    <property type="project" value="InterPro"/>
</dbReference>
<dbReference type="PANTHER" id="PTHR12654">
    <property type="entry name" value="BILE ACID BETA-GLUCOSIDASE-RELATED"/>
    <property type="match status" value="1"/>
</dbReference>
<keyword evidence="1" id="KW-0812">Transmembrane</keyword>
<dbReference type="Pfam" id="PF04685">
    <property type="entry name" value="DUF608"/>
    <property type="match status" value="1"/>
</dbReference>
<reference evidence="4 5" key="1">
    <citation type="submission" date="2018-08" db="EMBL/GenBank/DDBJ databases">
        <title>Genome analysis of the thermophilic bacterium of the candidate phylum Aminicenantes from deep subsurface aquifer revealed its physiology and ecological role.</title>
        <authorList>
            <person name="Kadnikov V.V."/>
            <person name="Mardanov A.V."/>
            <person name="Beletsky A.V."/>
            <person name="Karnachuk O.V."/>
            <person name="Ravin N.V."/>
        </authorList>
    </citation>
    <scope>NUCLEOTIDE SEQUENCE [LARGE SCALE GENOMIC DNA]</scope>
    <source>
        <strain evidence="4">BY38</strain>
    </source>
</reference>
<dbReference type="SUPFAM" id="SSF48208">
    <property type="entry name" value="Six-hairpin glycosidases"/>
    <property type="match status" value="1"/>
</dbReference>
<dbReference type="InterPro" id="IPR052566">
    <property type="entry name" value="Non-lysos_glucosylceramidase"/>
</dbReference>
<dbReference type="EMBL" id="QUAH01000001">
    <property type="protein sequence ID" value="RFT17092.1"/>
    <property type="molecule type" value="Genomic_DNA"/>
</dbReference>
<evidence type="ECO:0008006" key="6">
    <source>
        <dbReference type="Google" id="ProtNLM"/>
    </source>
</evidence>
<evidence type="ECO:0000313" key="4">
    <source>
        <dbReference type="EMBL" id="RFT17092.1"/>
    </source>
</evidence>
<dbReference type="PANTHER" id="PTHR12654:SF0">
    <property type="entry name" value="NON-LYSOSOMAL GLUCOSYLCERAMIDASE"/>
    <property type="match status" value="1"/>
</dbReference>
<dbReference type="InterPro" id="IPR012341">
    <property type="entry name" value="6hp_glycosidase-like_sf"/>
</dbReference>
<dbReference type="InterPro" id="IPR024462">
    <property type="entry name" value="GH116_N"/>
</dbReference>
<protein>
    <recommendedName>
        <fullName evidence="6">Glycosyl-hydrolase family 116 catalytic region domain-containing protein</fullName>
    </recommendedName>
</protein>
<comment type="caution">
    <text evidence="4">The sequence shown here is derived from an EMBL/GenBank/DDBJ whole genome shotgun (WGS) entry which is preliminary data.</text>
</comment>
<feature type="domain" description="Glycosyl-hydrolase family 116 catalytic region" evidence="2">
    <location>
        <begin position="522"/>
        <end position="793"/>
    </location>
</feature>
<evidence type="ECO:0000313" key="5">
    <source>
        <dbReference type="Proteomes" id="UP000257323"/>
    </source>
</evidence>
<organism evidence="4 5">
    <name type="scientific">Candidatus Saccharicenans subterraneus</name>
    <dbReference type="NCBI Taxonomy" id="2508984"/>
    <lineage>
        <taxon>Bacteria</taxon>
        <taxon>Candidatus Aminicenantota</taxon>
        <taxon>Candidatus Aminicenantia</taxon>
        <taxon>Candidatus Aminicenantales</taxon>
        <taxon>Candidatus Saccharicenantaceae</taxon>
        <taxon>Candidatus Saccharicenans</taxon>
    </lineage>
</organism>
<evidence type="ECO:0000259" key="3">
    <source>
        <dbReference type="Pfam" id="PF12215"/>
    </source>
</evidence>
<dbReference type="GO" id="GO:0005975">
    <property type="term" value="P:carbohydrate metabolic process"/>
    <property type="evidence" value="ECO:0007669"/>
    <property type="project" value="InterPro"/>
</dbReference>
<name>A0A3E2BR26_9BACT</name>
<proteinExistence type="predicted"/>
<accession>A0A3E2BR26</accession>
<evidence type="ECO:0000259" key="2">
    <source>
        <dbReference type="Pfam" id="PF04685"/>
    </source>
</evidence>
<keyword evidence="1" id="KW-0472">Membrane</keyword>
<dbReference type="InterPro" id="IPR008928">
    <property type="entry name" value="6-hairpin_glycosidase_sf"/>
</dbReference>